<evidence type="ECO:0000313" key="14">
    <source>
        <dbReference type="Proteomes" id="UP001586593"/>
    </source>
</evidence>
<protein>
    <recommendedName>
        <fullName evidence="2">cyclin-dependent kinase</fullName>
        <ecNumber evidence="2">2.7.11.22</ecNumber>
    </recommendedName>
</protein>
<gene>
    <name evidence="13" type="ORF">VTK73DRAFT_4937</name>
</gene>
<keyword evidence="6" id="KW-0418">Kinase</keyword>
<keyword evidence="5 10" id="KW-0547">Nucleotide-binding</keyword>
<dbReference type="InterPro" id="IPR008271">
    <property type="entry name" value="Ser/Thr_kinase_AS"/>
</dbReference>
<comment type="similarity">
    <text evidence="1">Belongs to the protein kinase superfamily. CMGC Ser/Thr protein kinase family. CDC2/CDKX subfamily.</text>
</comment>
<feature type="region of interest" description="Disordered" evidence="11">
    <location>
        <begin position="1047"/>
        <end position="1123"/>
    </location>
</feature>
<evidence type="ECO:0000313" key="13">
    <source>
        <dbReference type="EMBL" id="KAL1865995.1"/>
    </source>
</evidence>
<feature type="compositionally biased region" description="Low complexity" evidence="11">
    <location>
        <begin position="309"/>
        <end position="318"/>
    </location>
</feature>
<dbReference type="Proteomes" id="UP001586593">
    <property type="component" value="Unassembled WGS sequence"/>
</dbReference>
<feature type="compositionally biased region" description="Pro residues" evidence="11">
    <location>
        <begin position="609"/>
        <end position="619"/>
    </location>
</feature>
<evidence type="ECO:0000256" key="11">
    <source>
        <dbReference type="SAM" id="MobiDB-lite"/>
    </source>
</evidence>
<feature type="compositionally biased region" description="Basic residues" evidence="11">
    <location>
        <begin position="283"/>
        <end position="308"/>
    </location>
</feature>
<dbReference type="InterPro" id="IPR000719">
    <property type="entry name" value="Prot_kinase_dom"/>
</dbReference>
<dbReference type="EMBL" id="JAZHXJ010000278">
    <property type="protein sequence ID" value="KAL1865995.1"/>
    <property type="molecule type" value="Genomic_DNA"/>
</dbReference>
<evidence type="ECO:0000259" key="12">
    <source>
        <dbReference type="PROSITE" id="PS50011"/>
    </source>
</evidence>
<feature type="binding site" evidence="10">
    <location>
        <position position="761"/>
    </location>
    <ligand>
        <name>ATP</name>
        <dbReference type="ChEBI" id="CHEBI:30616"/>
    </ligand>
</feature>
<organism evidence="13 14">
    <name type="scientific">Phialemonium thermophilum</name>
    <dbReference type="NCBI Taxonomy" id="223376"/>
    <lineage>
        <taxon>Eukaryota</taxon>
        <taxon>Fungi</taxon>
        <taxon>Dikarya</taxon>
        <taxon>Ascomycota</taxon>
        <taxon>Pezizomycotina</taxon>
        <taxon>Sordariomycetes</taxon>
        <taxon>Sordariomycetidae</taxon>
        <taxon>Cephalothecales</taxon>
        <taxon>Cephalothecaceae</taxon>
        <taxon>Phialemonium</taxon>
    </lineage>
</organism>
<evidence type="ECO:0000256" key="5">
    <source>
        <dbReference type="ARBA" id="ARBA00022741"/>
    </source>
</evidence>
<feature type="compositionally biased region" description="Polar residues" evidence="11">
    <location>
        <begin position="469"/>
        <end position="479"/>
    </location>
</feature>
<dbReference type="Gene3D" id="3.30.200.20">
    <property type="entry name" value="Phosphorylase Kinase, domain 1"/>
    <property type="match status" value="1"/>
</dbReference>
<evidence type="ECO:0000256" key="8">
    <source>
        <dbReference type="ARBA" id="ARBA00047811"/>
    </source>
</evidence>
<feature type="compositionally biased region" description="Basic residues" evidence="11">
    <location>
        <begin position="187"/>
        <end position="199"/>
    </location>
</feature>
<feature type="compositionally biased region" description="Basic and acidic residues" evidence="11">
    <location>
        <begin position="654"/>
        <end position="668"/>
    </location>
</feature>
<feature type="domain" description="Protein kinase" evidence="12">
    <location>
        <begin position="732"/>
        <end position="1017"/>
    </location>
</feature>
<dbReference type="PROSITE" id="PS00108">
    <property type="entry name" value="PROTEIN_KINASE_ST"/>
    <property type="match status" value="1"/>
</dbReference>
<evidence type="ECO:0000256" key="1">
    <source>
        <dbReference type="ARBA" id="ARBA00006485"/>
    </source>
</evidence>
<feature type="compositionally biased region" description="Basic residues" evidence="11">
    <location>
        <begin position="349"/>
        <end position="358"/>
    </location>
</feature>
<evidence type="ECO:0000256" key="3">
    <source>
        <dbReference type="ARBA" id="ARBA00022527"/>
    </source>
</evidence>
<evidence type="ECO:0000256" key="10">
    <source>
        <dbReference type="PROSITE-ProRule" id="PRU10141"/>
    </source>
</evidence>
<dbReference type="InterPro" id="IPR017441">
    <property type="entry name" value="Protein_kinase_ATP_BS"/>
</dbReference>
<feature type="compositionally biased region" description="Polar residues" evidence="11">
    <location>
        <begin position="529"/>
        <end position="544"/>
    </location>
</feature>
<feature type="compositionally biased region" description="Low complexity" evidence="11">
    <location>
        <begin position="39"/>
        <end position="67"/>
    </location>
</feature>
<feature type="compositionally biased region" description="Low complexity" evidence="11">
    <location>
        <begin position="620"/>
        <end position="638"/>
    </location>
</feature>
<evidence type="ECO:0000256" key="7">
    <source>
        <dbReference type="ARBA" id="ARBA00022840"/>
    </source>
</evidence>
<feature type="compositionally biased region" description="Basic and acidic residues" evidence="11">
    <location>
        <begin position="1047"/>
        <end position="1061"/>
    </location>
</feature>
<dbReference type="InterPro" id="IPR011009">
    <property type="entry name" value="Kinase-like_dom_sf"/>
</dbReference>
<sequence length="1123" mass="123743">MASSETTQCRTRDAAMPDAHLSHGDSPHSRSTRDDRGMPPLSRSSSPAAAAAAAAAAGAVGATSAPPRHSHHEAPTRDNRPPSPSDRSHERPTNSGGSEIQRYVRGFSRERPAFPDESYRRRPRDDSRGRARPGASESDIDLQSRHPPAWQDRDPLDRNSVAAQRAFSRSPSSAKRARSPSPYARGSRPKKSRRGRSPRRPGNGPPRSSHPPPPKSYRNPSSPPRRPRSPERRGRQARPRRRQDYSQSPGTTPRDRASASPTRPRRPSRTDHPSFADSDAPSRRRSRSPPPHYHHHHPRSRSRQRRPTSRGSRPPTSSDTASHRRASPDYGPYEAPYPPSRSPRDRGPKPGKKGRIRDKHPSSSKRFDPTSGANSIEVSMSARGGGYRGGFHPPVQPAFQGAHDSRAYSRSSGHATPNSSYHGSPPPHSPYAGNGRSWGGHQQYPPQQYSPQQQYPPPQYPHGSYGPPNGTQGHFSPNQGHAMPYPAHGPASHPQGSYQGHQRGSPAGFRGGGGPFGSGRGGRQAGGFKSSQWNAALQNAHSPGQGSGGDEGHPSRPGSHASPSRSDQALAQADDKMELDSENLFRPLNKDLQVEDTVNQDASDEQQPMLPPPARPPTGPQSSSKFSFAFKASKPAVSGPKPEISSKFNAAPSARRDPLQNSEAERSGLPRNVPTEPASARPSRGQEPRSQPPPPEPTPRVRKVKKIMRRLKPRPTLSPDLAASESVFFRKPGNESVVGSGTYGKVFKGLNVYTKNLVALKRIRMEGERDGFPVTAVREIKLLQSLRHINIVQLQEVMVEKNDCFMVFEYLSHDLTGLLNHPTFKLDAAQKKHLAKQMFEALDYLHKRGVLHRDIKAANILVSSDGILKLADFGLARFYAKRHQLDYTNRVITIWYRSPELLLGETQYGPAVDIWSAACVMVEIFMRHAIFPGDGSEISQLDKIYSVLGTPTKTDWPNLIEMPWFELLRPGYRKPNVFAEKYKDRFSPAAFDLLAAMLRYDPAKRLTAAEVLEHPYFTTEEPAPRQAVELRDLDGDWHEFESKALRRENERKEKEAKRAMAKEAAAAAAAVGPTTASSGGRERERKRTTDLGEAHRDPKRQHASTKPAPGDQTQTSAGPMALG</sequence>
<feature type="compositionally biased region" description="Gly residues" evidence="11">
    <location>
        <begin position="509"/>
        <end position="525"/>
    </location>
</feature>
<dbReference type="PANTHER" id="PTHR24056">
    <property type="entry name" value="CELL DIVISION PROTEIN KINASE"/>
    <property type="match status" value="1"/>
</dbReference>
<feature type="compositionally biased region" description="Basic and acidic residues" evidence="11">
    <location>
        <begin position="107"/>
        <end position="129"/>
    </location>
</feature>
<dbReference type="PROSITE" id="PS00107">
    <property type="entry name" value="PROTEIN_KINASE_ATP"/>
    <property type="match status" value="1"/>
</dbReference>
<dbReference type="SUPFAM" id="SSF56112">
    <property type="entry name" value="Protein kinase-like (PK-like)"/>
    <property type="match status" value="1"/>
</dbReference>
<name>A0ABR3WRE6_9PEZI</name>
<evidence type="ECO:0000256" key="2">
    <source>
        <dbReference type="ARBA" id="ARBA00012425"/>
    </source>
</evidence>
<dbReference type="InterPro" id="IPR050108">
    <property type="entry name" value="CDK"/>
</dbReference>
<feature type="region of interest" description="Disordered" evidence="11">
    <location>
        <begin position="1"/>
        <end position="703"/>
    </location>
</feature>
<dbReference type="PROSITE" id="PS50011">
    <property type="entry name" value="PROTEIN_KINASE_DOM"/>
    <property type="match status" value="1"/>
</dbReference>
<proteinExistence type="inferred from homology"/>
<keyword evidence="4" id="KW-0808">Transferase</keyword>
<dbReference type="Gene3D" id="1.10.510.10">
    <property type="entry name" value="Transferase(Phosphotransferase) domain 1"/>
    <property type="match status" value="1"/>
</dbReference>
<dbReference type="PANTHER" id="PTHR24056:SF546">
    <property type="entry name" value="CYCLIN-DEPENDENT KINASE 12"/>
    <property type="match status" value="1"/>
</dbReference>
<comment type="caution">
    <text evidence="13">The sequence shown here is derived from an EMBL/GenBank/DDBJ whole genome shotgun (WGS) entry which is preliminary data.</text>
</comment>
<keyword evidence="14" id="KW-1185">Reference proteome</keyword>
<dbReference type="CDD" id="cd07840">
    <property type="entry name" value="STKc_CDK9_like"/>
    <property type="match status" value="1"/>
</dbReference>
<reference evidence="13 14" key="1">
    <citation type="journal article" date="2024" name="Commun. Biol.">
        <title>Comparative genomic analysis of thermophilic fungi reveals convergent evolutionary adaptations and gene losses.</title>
        <authorList>
            <person name="Steindorff A.S."/>
            <person name="Aguilar-Pontes M.V."/>
            <person name="Robinson A.J."/>
            <person name="Andreopoulos B."/>
            <person name="LaButti K."/>
            <person name="Kuo A."/>
            <person name="Mondo S."/>
            <person name="Riley R."/>
            <person name="Otillar R."/>
            <person name="Haridas S."/>
            <person name="Lipzen A."/>
            <person name="Grimwood J."/>
            <person name="Schmutz J."/>
            <person name="Clum A."/>
            <person name="Reid I.D."/>
            <person name="Moisan M.C."/>
            <person name="Butler G."/>
            <person name="Nguyen T.T.M."/>
            <person name="Dewar K."/>
            <person name="Conant G."/>
            <person name="Drula E."/>
            <person name="Henrissat B."/>
            <person name="Hansel C."/>
            <person name="Singer S."/>
            <person name="Hutchinson M.I."/>
            <person name="de Vries R.P."/>
            <person name="Natvig D.O."/>
            <person name="Powell A.J."/>
            <person name="Tsang A."/>
            <person name="Grigoriev I.V."/>
        </authorList>
    </citation>
    <scope>NUCLEOTIDE SEQUENCE [LARGE SCALE GENOMIC DNA]</scope>
    <source>
        <strain evidence="13 14">ATCC 24622</strain>
    </source>
</reference>
<comment type="catalytic activity">
    <reaction evidence="9">
        <text>L-seryl-[protein] + ATP = O-phospho-L-seryl-[protein] + ADP + H(+)</text>
        <dbReference type="Rhea" id="RHEA:17989"/>
        <dbReference type="Rhea" id="RHEA-COMP:9863"/>
        <dbReference type="Rhea" id="RHEA-COMP:11604"/>
        <dbReference type="ChEBI" id="CHEBI:15378"/>
        <dbReference type="ChEBI" id="CHEBI:29999"/>
        <dbReference type="ChEBI" id="CHEBI:30616"/>
        <dbReference type="ChEBI" id="CHEBI:83421"/>
        <dbReference type="ChEBI" id="CHEBI:456216"/>
        <dbReference type="EC" id="2.7.11.22"/>
    </reaction>
</comment>
<feature type="compositionally biased region" description="Low complexity" evidence="11">
    <location>
        <begin position="165"/>
        <end position="186"/>
    </location>
</feature>
<dbReference type="SMART" id="SM00220">
    <property type="entry name" value="S_TKc"/>
    <property type="match status" value="1"/>
</dbReference>
<dbReference type="EC" id="2.7.11.22" evidence="2"/>
<feature type="compositionally biased region" description="Basic and acidic residues" evidence="11">
    <location>
        <begin position="1080"/>
        <end position="1096"/>
    </location>
</feature>
<evidence type="ECO:0000256" key="6">
    <source>
        <dbReference type="ARBA" id="ARBA00022777"/>
    </source>
</evidence>
<evidence type="ECO:0000256" key="9">
    <source>
        <dbReference type="ARBA" id="ARBA00048367"/>
    </source>
</evidence>
<evidence type="ECO:0000256" key="4">
    <source>
        <dbReference type="ARBA" id="ARBA00022679"/>
    </source>
</evidence>
<feature type="compositionally biased region" description="Basic and acidic residues" evidence="11">
    <location>
        <begin position="359"/>
        <end position="368"/>
    </location>
</feature>
<feature type="compositionally biased region" description="Basic and acidic residues" evidence="11">
    <location>
        <begin position="10"/>
        <end position="37"/>
    </location>
</feature>
<keyword evidence="7 10" id="KW-0067">ATP-binding</keyword>
<keyword evidence="3" id="KW-0723">Serine/threonine-protein kinase</keyword>
<feature type="compositionally biased region" description="Basic and acidic residues" evidence="11">
    <location>
        <begin position="72"/>
        <end position="92"/>
    </location>
</feature>
<comment type="catalytic activity">
    <reaction evidence="8">
        <text>L-threonyl-[protein] + ATP = O-phospho-L-threonyl-[protein] + ADP + H(+)</text>
        <dbReference type="Rhea" id="RHEA:46608"/>
        <dbReference type="Rhea" id="RHEA-COMP:11060"/>
        <dbReference type="Rhea" id="RHEA-COMP:11605"/>
        <dbReference type="ChEBI" id="CHEBI:15378"/>
        <dbReference type="ChEBI" id="CHEBI:30013"/>
        <dbReference type="ChEBI" id="CHEBI:30616"/>
        <dbReference type="ChEBI" id="CHEBI:61977"/>
        <dbReference type="ChEBI" id="CHEBI:456216"/>
        <dbReference type="EC" id="2.7.11.22"/>
    </reaction>
</comment>
<feature type="compositionally biased region" description="Low complexity" evidence="11">
    <location>
        <begin position="439"/>
        <end position="453"/>
    </location>
</feature>
<feature type="compositionally biased region" description="Polar residues" evidence="11">
    <location>
        <begin position="408"/>
        <end position="418"/>
    </location>
</feature>
<dbReference type="Pfam" id="PF00069">
    <property type="entry name" value="Pkinase"/>
    <property type="match status" value="1"/>
</dbReference>
<accession>A0ABR3WRE6</accession>